<dbReference type="Proteomes" id="UP000198744">
    <property type="component" value="Unassembled WGS sequence"/>
</dbReference>
<dbReference type="InterPro" id="IPR021556">
    <property type="entry name" value="DUF2950"/>
</dbReference>
<name>A0A1H7VZL5_9BACT</name>
<evidence type="ECO:0008006" key="4">
    <source>
        <dbReference type="Google" id="ProtNLM"/>
    </source>
</evidence>
<evidence type="ECO:0000256" key="1">
    <source>
        <dbReference type="SAM" id="MobiDB-lite"/>
    </source>
</evidence>
<reference evidence="2 3" key="1">
    <citation type="submission" date="2016-10" db="EMBL/GenBank/DDBJ databases">
        <authorList>
            <person name="de Groot N.N."/>
        </authorList>
    </citation>
    <scope>NUCLEOTIDE SEQUENCE [LARGE SCALE GENOMIC DNA]</scope>
    <source>
        <strain evidence="2 3">DSM 8423</strain>
    </source>
</reference>
<dbReference type="RefSeq" id="WP_093882583.1">
    <property type="nucleotide sequence ID" value="NZ_FOBS01000005.1"/>
</dbReference>
<accession>A0A1H7VZL5</accession>
<dbReference type="AlphaFoldDB" id="A0A1H7VZL5"/>
<gene>
    <name evidence="2" type="ORF">SAMN04489760_10543</name>
</gene>
<keyword evidence="3" id="KW-1185">Reference proteome</keyword>
<organism evidence="2 3">
    <name type="scientific">Syntrophus gentianae</name>
    <dbReference type="NCBI Taxonomy" id="43775"/>
    <lineage>
        <taxon>Bacteria</taxon>
        <taxon>Pseudomonadati</taxon>
        <taxon>Thermodesulfobacteriota</taxon>
        <taxon>Syntrophia</taxon>
        <taxon>Syntrophales</taxon>
        <taxon>Syntrophaceae</taxon>
        <taxon>Syntrophus</taxon>
    </lineage>
</organism>
<proteinExistence type="predicted"/>
<dbReference type="OrthoDB" id="108782at2"/>
<evidence type="ECO:0000313" key="2">
    <source>
        <dbReference type="EMBL" id="SEM14238.1"/>
    </source>
</evidence>
<dbReference type="EMBL" id="FOBS01000005">
    <property type="protein sequence ID" value="SEM14238.1"/>
    <property type="molecule type" value="Genomic_DNA"/>
</dbReference>
<dbReference type="STRING" id="43775.SAMN04489760_10543"/>
<feature type="compositionally biased region" description="Basic and acidic residues" evidence="1">
    <location>
        <begin position="333"/>
        <end position="344"/>
    </location>
</feature>
<sequence length="344" mass="37957">MFHTFLKIKDSLRGNFSVAVLAVLFVIFAVGVPGQAAGKGIQQITYGSPEDAVQALIDAMKSNDAKQMGMVLGPLSRDIFLSGDEVADREILESFLNLYNEKNKIEKKGNSEAILLVGKKDWPMPIPIVKKGNRWLFDTGRGREEILNRRIGRNELAVINVCEAYVDAQQEFALLDSDGDGLFEYAQKFWSSPGKKDGLYWETKEDETPSPFGPFAAKAKAEGYVKTSASDQPQPYHGYFYKILKGQGKSAKGGAYDYVVNGNMIGGFALVAYPAQYGNSGIMTFIVNQDGVVYQKNLGRDTAKKAQAMSIFDPDKTWKKVETTVEASSTKTDPNRPEVQGEKE</sequence>
<dbReference type="Pfam" id="PF11453">
    <property type="entry name" value="DUF2950"/>
    <property type="match status" value="1"/>
</dbReference>
<feature type="region of interest" description="Disordered" evidence="1">
    <location>
        <begin position="323"/>
        <end position="344"/>
    </location>
</feature>
<evidence type="ECO:0000313" key="3">
    <source>
        <dbReference type="Proteomes" id="UP000198744"/>
    </source>
</evidence>
<protein>
    <recommendedName>
        <fullName evidence="4">DUF2950 domain-containing protein</fullName>
    </recommendedName>
</protein>